<dbReference type="OrthoDB" id="4331847at2"/>
<dbReference type="Pfam" id="PF13349">
    <property type="entry name" value="DUF4097"/>
    <property type="match status" value="1"/>
</dbReference>
<evidence type="ECO:0000313" key="4">
    <source>
        <dbReference type="Proteomes" id="UP000240542"/>
    </source>
</evidence>
<dbReference type="RefSeq" id="WP_106582616.1">
    <property type="nucleotide sequence ID" value="NZ_PYGA01000005.1"/>
</dbReference>
<dbReference type="EMBL" id="PYGA01000005">
    <property type="protein sequence ID" value="PSK98552.1"/>
    <property type="molecule type" value="Genomic_DNA"/>
</dbReference>
<feature type="domain" description="DUF4097" evidence="2">
    <location>
        <begin position="99"/>
        <end position="281"/>
    </location>
</feature>
<dbReference type="AlphaFoldDB" id="A0A2P8DMW3"/>
<evidence type="ECO:0000259" key="2">
    <source>
        <dbReference type="Pfam" id="PF13349"/>
    </source>
</evidence>
<evidence type="ECO:0000313" key="3">
    <source>
        <dbReference type="EMBL" id="PSK98552.1"/>
    </source>
</evidence>
<accession>A0A2P8DMW3</accession>
<feature type="transmembrane region" description="Helical" evidence="1">
    <location>
        <begin position="21"/>
        <end position="46"/>
    </location>
</feature>
<protein>
    <submittedName>
        <fullName evidence="3">Putative adhesin</fullName>
    </submittedName>
</protein>
<organism evidence="3 4">
    <name type="scientific">Murinocardiopsis flavida</name>
    <dbReference type="NCBI Taxonomy" id="645275"/>
    <lineage>
        <taxon>Bacteria</taxon>
        <taxon>Bacillati</taxon>
        <taxon>Actinomycetota</taxon>
        <taxon>Actinomycetes</taxon>
        <taxon>Streptosporangiales</taxon>
        <taxon>Nocardiopsidaceae</taxon>
        <taxon>Murinocardiopsis</taxon>
    </lineage>
</organism>
<comment type="caution">
    <text evidence="3">The sequence shown here is derived from an EMBL/GenBank/DDBJ whole genome shotgun (WGS) entry which is preliminary data.</text>
</comment>
<keyword evidence="1" id="KW-0812">Transmembrane</keyword>
<keyword evidence="1" id="KW-1133">Transmembrane helix</keyword>
<gene>
    <name evidence="3" type="ORF">CLV63_105226</name>
</gene>
<name>A0A2P8DMW3_9ACTN</name>
<evidence type="ECO:0000256" key="1">
    <source>
        <dbReference type="SAM" id="Phobius"/>
    </source>
</evidence>
<dbReference type="InterPro" id="IPR025164">
    <property type="entry name" value="Toastrack_DUF4097"/>
</dbReference>
<sequence>MTFTGRGLYAASSKVPRGRRVGWLAAGVLLGILAVCAGLVSGISMISTHGGTERDSFSGVATVVVENGTKGSIEVVGVGGDEVTVERSTRSPLGESADDSLRRKGGVLTVDAGCSGFRIVGGCAVDYTVKVPRGTELDLDAQDGAISVRGVEADVVADNTNGPLRLTGIEGDVRAVSVNGKVAVAGKGGTLVAESVNGGVDATGFTADDATVGSVNGSVSLGGGFTTASVETVTGKIRVSTGTPFKELAAKSTAGPVTLEVPDGTYRVTGESSLGERDIAVPTSPKADSLIDVDTTAGPVRIGLADR</sequence>
<keyword evidence="4" id="KW-1185">Reference proteome</keyword>
<proteinExistence type="predicted"/>
<keyword evidence="1" id="KW-0472">Membrane</keyword>
<reference evidence="3 4" key="1">
    <citation type="submission" date="2018-03" db="EMBL/GenBank/DDBJ databases">
        <title>Genomic Encyclopedia of Archaeal and Bacterial Type Strains, Phase II (KMG-II): from individual species to whole genera.</title>
        <authorList>
            <person name="Goeker M."/>
        </authorList>
    </citation>
    <scope>NUCLEOTIDE SEQUENCE [LARGE SCALE GENOMIC DNA]</scope>
    <source>
        <strain evidence="3 4">DSM 45312</strain>
    </source>
</reference>
<dbReference type="Proteomes" id="UP000240542">
    <property type="component" value="Unassembled WGS sequence"/>
</dbReference>